<organism evidence="1 2">
    <name type="scientific">Burkholderia humptydooensis MSMB43</name>
    <dbReference type="NCBI Taxonomy" id="441157"/>
    <lineage>
        <taxon>Bacteria</taxon>
        <taxon>Pseudomonadati</taxon>
        <taxon>Pseudomonadota</taxon>
        <taxon>Betaproteobacteria</taxon>
        <taxon>Burkholderiales</taxon>
        <taxon>Burkholderiaceae</taxon>
        <taxon>Burkholderia</taxon>
        <taxon>pseudomallei group</taxon>
    </lineage>
</organism>
<keyword evidence="2" id="KW-1185">Reference proteome</keyword>
<dbReference type="EMBL" id="JH692075">
    <property type="protein sequence ID" value="EIP84470.1"/>
    <property type="molecule type" value="Genomic_DNA"/>
</dbReference>
<name>A0ABN0FWZ1_9BURK</name>
<sequence>MPIRSLDSKTVAHGRLNALRFTAPVAEAARALANWQVDQGGLLVPMAMPLPKATEGSPKGVSFFRHRAKLVRAQIAQELGLVGDAALKLSFTMTWKDAWYLGPRPKLDAQSMLDAVAASPAKFIELMLLKELIESSAIDAEDTFVGGGFGPGVYLGSASQASKRHLQLAEVEYTVNSKHGFLLCDMTAKRFSRKLKTSAENASATRLANAGEGFLVGVTRIVPDDFHEQDGRKFPMDGLSLDLNKVRRTRFYYLNLLTEFAMRLFTKARVPFARETFAATHFVDDAYIPLEPLAQLKHPIIVVNTTKEPLDHDALAPLVRFPEYLPGYHVAGNKKVHFPAPDVRAVSVVPEQLDSAVNYLFLNGKGDDESGSVRLAKGGSTESQAVTPLVAYLALSKGEGRTDPYTEVKYRHLLAQDRFKVSTQGLDYGPNSLALLRPGKAGGGENRQLQEALKRCLVEMSLKEALLGHKAIAVPAIPDSIPVHLTLLATRRARMPGRAAPEQSIAAVDVRVEGSSIEVIRVRRTPWGSGEAVLDFVFEYEFLREQGKDVIRDGQFWVLDPSSGERLTVWAGTFVPKIILSDAYEGIEHAIGVQDSYLAARREEGSKGKYLSKGREFNLLPYYISMFKPEHSVRGERIGSKMPIQDCGAFIRIFVPPEGGIAGSGDAMSGMRDLMHYGADGAPTRAGLLDLPLVQLYLHTMTNGVLVGGGNSKMSVLEKLARLALEN</sequence>
<evidence type="ECO:0000313" key="1">
    <source>
        <dbReference type="EMBL" id="EIP84470.1"/>
    </source>
</evidence>
<accession>A0ABN0FWZ1</accession>
<protein>
    <submittedName>
        <fullName evidence="1">Uncharacterized protein</fullName>
    </submittedName>
</protein>
<evidence type="ECO:0000313" key="2">
    <source>
        <dbReference type="Proteomes" id="UP000004682"/>
    </source>
</evidence>
<proteinExistence type="predicted"/>
<reference evidence="2" key="1">
    <citation type="journal article" date="2012" name="J. Bacteriol.">
        <title>Revised Genome Sequence of Burkholderia thailandensis MSMB43 with Improved Annotation.</title>
        <authorList>
            <person name="Zhuo Y."/>
            <person name="Liu L."/>
            <person name="Wang Q."/>
            <person name="Liu X."/>
            <person name="Ren B."/>
            <person name="Liu M."/>
            <person name="Ni P."/>
            <person name="Cheng Y.Q."/>
            <person name="Zhang L."/>
        </authorList>
    </citation>
    <scope>NUCLEOTIDE SEQUENCE [LARGE SCALE GENOMIC DNA]</scope>
    <source>
        <strain evidence="2">MSMB43</strain>
    </source>
</reference>
<dbReference type="Proteomes" id="UP000004682">
    <property type="component" value="Unassembled WGS sequence"/>
</dbReference>
<gene>
    <name evidence="1" type="ORF">A33K_18913</name>
</gene>